<dbReference type="SMART" id="SM01282">
    <property type="entry name" value="DBB"/>
    <property type="match status" value="1"/>
</dbReference>
<dbReference type="InterPro" id="IPR017893">
    <property type="entry name" value="DBB_domain"/>
</dbReference>
<dbReference type="GO" id="GO:0002020">
    <property type="term" value="F:protease binding"/>
    <property type="evidence" value="ECO:0007669"/>
    <property type="project" value="Ensembl"/>
</dbReference>
<dbReference type="PROSITE" id="PS51376">
    <property type="entry name" value="DBB"/>
    <property type="match status" value="1"/>
</dbReference>
<dbReference type="InterPro" id="IPR052446">
    <property type="entry name" value="B-cell_PI3K-Signaling_Adptrs"/>
</dbReference>
<protein>
    <submittedName>
        <fullName evidence="3">B cell scaffold protein with ankyrin repeats 1</fullName>
    </submittedName>
</protein>
<reference evidence="3" key="2">
    <citation type="submission" date="2025-09" db="UniProtKB">
        <authorList>
            <consortium name="Ensembl"/>
        </authorList>
    </citation>
    <scope>IDENTIFICATION</scope>
</reference>
<dbReference type="Ensembl" id="ENSJJAT00000024149.1">
    <property type="protein sequence ID" value="ENSJJAP00000017627.1"/>
    <property type="gene ID" value="ENSJJAG00000019124.1"/>
</dbReference>
<feature type="compositionally biased region" description="Basic and acidic residues" evidence="1">
    <location>
        <begin position="310"/>
        <end position="319"/>
    </location>
</feature>
<gene>
    <name evidence="3" type="primary">Bank1</name>
</gene>
<feature type="domain" description="DBB" evidence="2">
    <location>
        <begin position="61"/>
        <end position="186"/>
    </location>
</feature>
<dbReference type="GO" id="GO:1990782">
    <property type="term" value="F:protein tyrosine kinase binding"/>
    <property type="evidence" value="ECO:0007669"/>
    <property type="project" value="Ensembl"/>
</dbReference>
<dbReference type="GO" id="GO:0048471">
    <property type="term" value="C:perinuclear region of cytoplasm"/>
    <property type="evidence" value="ECO:0007669"/>
    <property type="project" value="Ensembl"/>
</dbReference>
<dbReference type="GO" id="GO:0035591">
    <property type="term" value="F:signaling adaptor activity"/>
    <property type="evidence" value="ECO:0007669"/>
    <property type="project" value="Ensembl"/>
</dbReference>
<evidence type="ECO:0000256" key="1">
    <source>
        <dbReference type="SAM" id="MobiDB-lite"/>
    </source>
</evidence>
<dbReference type="PANTHER" id="PTHR16267:SF13">
    <property type="entry name" value="B-CELL SCAFFOLD PROTEIN WITH ANKYRIN REPEATS"/>
    <property type="match status" value="1"/>
</dbReference>
<evidence type="ECO:0000313" key="4">
    <source>
        <dbReference type="Proteomes" id="UP000694385"/>
    </source>
</evidence>
<accession>A0A8C5L039</accession>
<dbReference type="GO" id="GO:0043410">
    <property type="term" value="P:positive regulation of MAPK cascade"/>
    <property type="evidence" value="ECO:0007669"/>
    <property type="project" value="Ensembl"/>
</dbReference>
<evidence type="ECO:0000259" key="2">
    <source>
        <dbReference type="PROSITE" id="PS51376"/>
    </source>
</evidence>
<dbReference type="AlphaFoldDB" id="A0A8C5L039"/>
<dbReference type="GeneTree" id="ENSGT00390000008787"/>
<dbReference type="GO" id="GO:0043274">
    <property type="term" value="F:phospholipase binding"/>
    <property type="evidence" value="ECO:0007669"/>
    <property type="project" value="Ensembl"/>
</dbReference>
<dbReference type="GO" id="GO:0043491">
    <property type="term" value="P:phosphatidylinositol 3-kinase/protein kinase B signal transduction"/>
    <property type="evidence" value="ECO:0007669"/>
    <property type="project" value="Ensembl"/>
</dbReference>
<organism evidence="3 4">
    <name type="scientific">Jaculus jaculus</name>
    <name type="common">Lesser Egyptian jerboa</name>
    <dbReference type="NCBI Taxonomy" id="51337"/>
    <lineage>
        <taxon>Eukaryota</taxon>
        <taxon>Metazoa</taxon>
        <taxon>Chordata</taxon>
        <taxon>Craniata</taxon>
        <taxon>Vertebrata</taxon>
        <taxon>Euteleostomi</taxon>
        <taxon>Mammalia</taxon>
        <taxon>Eutheria</taxon>
        <taxon>Euarchontoglires</taxon>
        <taxon>Glires</taxon>
        <taxon>Rodentia</taxon>
        <taxon>Myomorpha</taxon>
        <taxon>Dipodoidea</taxon>
        <taxon>Dipodidae</taxon>
        <taxon>Dipodinae</taxon>
        <taxon>Jaculus</taxon>
    </lineage>
</organism>
<dbReference type="GO" id="GO:0042113">
    <property type="term" value="P:B cell activation"/>
    <property type="evidence" value="ECO:0007669"/>
    <property type="project" value="Ensembl"/>
</dbReference>
<feature type="compositionally biased region" description="Basic and acidic residues" evidence="1">
    <location>
        <begin position="404"/>
        <end position="425"/>
    </location>
</feature>
<dbReference type="GO" id="GO:0009617">
    <property type="term" value="P:response to bacterium"/>
    <property type="evidence" value="ECO:0007669"/>
    <property type="project" value="Ensembl"/>
</dbReference>
<sequence length="639" mass="71859">MLPAAPARRLGPSGPARLGSEEYLEVSIPMDQRVKHSGKGTVRKEIGNLEASSPARPLVVVFPAEVSCQNPGEIFILLKDEVSGETLEVEFISDNSHIRTQPAYWSKNVWSMKALDFPAGSIIVNVYCDGVMKATTEIKYCTKATGCPVRVPDPRDVSSQNNLEELDGVLASMFKLELPYCGFRSPQTEVYCQNQTHVKELPTLLHCTAKLGLRRLAAHLLQCSGAAWAAKVKSIDGLDLAHVAERHGHRELKKIFEDFTSQEIGRNNEQENDSEEDIDAFYTFSPSTQFPTFHHEKSKTHRLSTDGAEQSERARETKQNESSAKATLSPPEIDSRCPEDQYDDLYVFLPGTDSKNNPQGSLVCCRPPLPAPRSVSGAFQLERPRFSLQGKIVKDQMERSQKWIDSHIRHEPRDESSDIESKDEKDPEEEDPYTCAEADDHEYDLILTSMSVRKNTGGRSFILNRPPAPTPRPASVLPKEQAMPYIAQVFQQKAARRQSDSDTSYGVPKKPDKAQTESLVFSIPRDCLTSGQEELILLQEKVKNGKMSVDEALEKFKHWQMGKNGLEVIQQEKLRQLRDSIIGKRSEEENAYDKLTIVHHPSGNTTHSENMLYTIHCSNKLPARLQVEKELGFCYKKDH</sequence>
<feature type="region of interest" description="Disordered" evidence="1">
    <location>
        <begin position="290"/>
        <end position="337"/>
    </location>
</feature>
<feature type="compositionally biased region" description="Acidic residues" evidence="1">
    <location>
        <begin position="426"/>
        <end position="439"/>
    </location>
</feature>
<dbReference type="GO" id="GO:0045947">
    <property type="term" value="P:negative regulation of translational initiation"/>
    <property type="evidence" value="ECO:0007669"/>
    <property type="project" value="Ensembl"/>
</dbReference>
<dbReference type="PANTHER" id="PTHR16267">
    <property type="entry name" value="BANK1/PIK3AP1 FAMILY MEMBER"/>
    <property type="match status" value="1"/>
</dbReference>
<evidence type="ECO:0000313" key="3">
    <source>
        <dbReference type="Ensembl" id="ENSJJAP00000017627.1"/>
    </source>
</evidence>
<dbReference type="OMA" id="MCQALQA"/>
<dbReference type="GO" id="GO:0050869">
    <property type="term" value="P:negative regulation of B cell activation"/>
    <property type="evidence" value="ECO:0007669"/>
    <property type="project" value="Ensembl"/>
</dbReference>
<dbReference type="GO" id="GO:0051898">
    <property type="term" value="P:negative regulation of phosphatidylinositol 3-kinase/protein kinase B signal transduction"/>
    <property type="evidence" value="ECO:0007669"/>
    <property type="project" value="Ensembl"/>
</dbReference>
<dbReference type="Proteomes" id="UP000694385">
    <property type="component" value="Unassembled WGS sequence"/>
</dbReference>
<dbReference type="GO" id="GO:0000165">
    <property type="term" value="P:MAPK cascade"/>
    <property type="evidence" value="ECO:0007669"/>
    <property type="project" value="Ensembl"/>
</dbReference>
<proteinExistence type="predicted"/>
<dbReference type="GO" id="GO:0032715">
    <property type="term" value="P:negative regulation of interleukin-6 production"/>
    <property type="evidence" value="ECO:0007669"/>
    <property type="project" value="Ensembl"/>
</dbReference>
<keyword evidence="4" id="KW-1185">Reference proteome</keyword>
<dbReference type="GO" id="GO:0005102">
    <property type="term" value="F:signaling receptor binding"/>
    <property type="evidence" value="ECO:0007669"/>
    <property type="project" value="Ensembl"/>
</dbReference>
<dbReference type="Pfam" id="PF14545">
    <property type="entry name" value="DBB"/>
    <property type="match status" value="1"/>
</dbReference>
<name>A0A8C5L039_JACJA</name>
<reference evidence="3" key="1">
    <citation type="submission" date="2025-08" db="UniProtKB">
        <authorList>
            <consortium name="Ensembl"/>
        </authorList>
    </citation>
    <scope>IDENTIFICATION</scope>
</reference>
<feature type="region of interest" description="Disordered" evidence="1">
    <location>
        <begin position="404"/>
        <end position="439"/>
    </location>
</feature>